<evidence type="ECO:0000313" key="2">
    <source>
        <dbReference type="EMBL" id="GIU47033.1"/>
    </source>
</evidence>
<name>A0ABQ4PHL6_9GAMM</name>
<accession>A0ABQ4PHL6</accession>
<dbReference type="InterPro" id="IPR029058">
    <property type="entry name" value="AB_hydrolase_fold"/>
</dbReference>
<dbReference type="SUPFAM" id="SSF53474">
    <property type="entry name" value="alpha/beta-Hydrolases"/>
    <property type="match status" value="1"/>
</dbReference>
<dbReference type="RefSeq" id="WP_220781471.1">
    <property type="nucleotide sequence ID" value="NZ_BPEY01000042.1"/>
</dbReference>
<dbReference type="Pfam" id="PF12697">
    <property type="entry name" value="Abhydrolase_6"/>
    <property type="match status" value="1"/>
</dbReference>
<dbReference type="EMBL" id="BPEY01000042">
    <property type="protein sequence ID" value="GIU47033.1"/>
    <property type="molecule type" value="Genomic_DNA"/>
</dbReference>
<evidence type="ECO:0000259" key="1">
    <source>
        <dbReference type="Pfam" id="PF12697"/>
    </source>
</evidence>
<feature type="domain" description="AB hydrolase-1" evidence="1">
    <location>
        <begin position="4"/>
        <end position="301"/>
    </location>
</feature>
<evidence type="ECO:0000313" key="3">
    <source>
        <dbReference type="Proteomes" id="UP000887104"/>
    </source>
</evidence>
<dbReference type="PANTHER" id="PTHR43689:SF8">
    <property type="entry name" value="ALPHA_BETA-HYDROLASES SUPERFAMILY PROTEIN"/>
    <property type="match status" value="1"/>
</dbReference>
<protein>
    <submittedName>
        <fullName evidence="2">Alpha/beta hydrolase</fullName>
    </submittedName>
</protein>
<dbReference type="Gene3D" id="3.40.50.1820">
    <property type="entry name" value="alpha/beta hydrolase"/>
    <property type="match status" value="1"/>
</dbReference>
<proteinExistence type="predicted"/>
<reference evidence="2" key="1">
    <citation type="submission" date="2021-05" db="EMBL/GenBank/DDBJ databases">
        <title>Molecular characterization for Shewanella algae harboring chromosomal blaOXA-55-like strains isolated from clinical and environment sample.</title>
        <authorList>
            <person name="Ohama Y."/>
            <person name="Aoki K."/>
            <person name="Harada S."/>
            <person name="Moriya K."/>
            <person name="Ishii Y."/>
            <person name="Tateda K."/>
        </authorList>
    </citation>
    <scope>NUCLEOTIDE SEQUENCE</scope>
    <source>
        <strain evidence="2">JCM 11563</strain>
    </source>
</reference>
<gene>
    <name evidence="2" type="ORF">TUM4438_24780</name>
</gene>
<dbReference type="PANTHER" id="PTHR43689">
    <property type="entry name" value="HYDROLASE"/>
    <property type="match status" value="1"/>
</dbReference>
<dbReference type="GO" id="GO:0016787">
    <property type="term" value="F:hydrolase activity"/>
    <property type="evidence" value="ECO:0007669"/>
    <property type="project" value="UniProtKB-KW"/>
</dbReference>
<keyword evidence="3" id="KW-1185">Reference proteome</keyword>
<dbReference type="InterPro" id="IPR000073">
    <property type="entry name" value="AB_hydrolase_1"/>
</dbReference>
<dbReference type="Proteomes" id="UP000887104">
    <property type="component" value="Unassembled WGS sequence"/>
</dbReference>
<keyword evidence="2" id="KW-0378">Hydrolase</keyword>
<organism evidence="2 3">
    <name type="scientific">Shewanella sairae</name>
    <dbReference type="NCBI Taxonomy" id="190310"/>
    <lineage>
        <taxon>Bacteria</taxon>
        <taxon>Pseudomonadati</taxon>
        <taxon>Pseudomonadota</taxon>
        <taxon>Gammaproteobacteria</taxon>
        <taxon>Alteromonadales</taxon>
        <taxon>Shewanellaceae</taxon>
        <taxon>Shewanella</taxon>
    </lineage>
</organism>
<comment type="caution">
    <text evidence="2">The sequence shown here is derived from an EMBL/GenBank/DDBJ whole genome shotgun (WGS) entry which is preliminary data.</text>
</comment>
<sequence length="312" mass="34118">MATLVLLRGLMRDSRHWGEFLSLLQKKIALVSETDHKVLALDTLGNGALSSELSPTDIRHYAANINQRLLALDEDDIYLVGLSMGGMITLELLNNACVSQAKLELNSHGLAVKNGLNLRIKGAVVINSSAANLSSWYQRFQVLPVIKAMLDAVAMLFKHRANTGKLSLIEICVIKLTTRRFGNDLALMALWSRYRRDCRTGFLSIVRQLLACSRYKVLVKDGDLAGNGDTKAASIIEPSSKALPAKPLLDEVPLTLICGKNDNLVSPSCSMQLAQAYNAELLVFDDAGHDLSLDSPNQLCDAIIRACKLSMQ</sequence>